<feature type="transmembrane region" description="Helical" evidence="5">
    <location>
        <begin position="92"/>
        <end position="112"/>
    </location>
</feature>
<feature type="transmembrane region" description="Helical" evidence="5">
    <location>
        <begin position="143"/>
        <end position="164"/>
    </location>
</feature>
<evidence type="ECO:0000259" key="6">
    <source>
        <dbReference type="Pfam" id="PF00892"/>
    </source>
</evidence>
<evidence type="ECO:0000256" key="3">
    <source>
        <dbReference type="ARBA" id="ARBA00022989"/>
    </source>
</evidence>
<feature type="domain" description="EamA" evidence="6">
    <location>
        <begin position="146"/>
        <end position="278"/>
    </location>
</feature>
<evidence type="ECO:0000313" key="8">
    <source>
        <dbReference type="Proteomes" id="UP000621859"/>
    </source>
</evidence>
<evidence type="ECO:0000313" key="7">
    <source>
        <dbReference type="EMBL" id="GGP24623.1"/>
    </source>
</evidence>
<feature type="transmembrane region" description="Helical" evidence="5">
    <location>
        <begin position="119"/>
        <end position="137"/>
    </location>
</feature>
<feature type="transmembrane region" description="Helical" evidence="5">
    <location>
        <begin position="176"/>
        <end position="194"/>
    </location>
</feature>
<feature type="transmembrane region" description="Helical" evidence="5">
    <location>
        <begin position="64"/>
        <end position="86"/>
    </location>
</feature>
<organism evidence="7 8">
    <name type="scientific">Silvimonas amylolytica</name>
    <dbReference type="NCBI Taxonomy" id="449663"/>
    <lineage>
        <taxon>Bacteria</taxon>
        <taxon>Pseudomonadati</taxon>
        <taxon>Pseudomonadota</taxon>
        <taxon>Betaproteobacteria</taxon>
        <taxon>Neisseriales</taxon>
        <taxon>Chitinibacteraceae</taxon>
        <taxon>Silvimonas</taxon>
    </lineage>
</organism>
<dbReference type="InterPro" id="IPR037185">
    <property type="entry name" value="EmrE-like"/>
</dbReference>
<dbReference type="PANTHER" id="PTHR32322:SF9">
    <property type="entry name" value="AMINO-ACID METABOLITE EFFLUX PUMP-RELATED"/>
    <property type="match status" value="1"/>
</dbReference>
<feature type="transmembrane region" description="Helical" evidence="5">
    <location>
        <begin position="233"/>
        <end position="254"/>
    </location>
</feature>
<feature type="transmembrane region" description="Helical" evidence="5">
    <location>
        <begin position="33"/>
        <end position="52"/>
    </location>
</feature>
<comment type="subcellular location">
    <subcellularLocation>
        <location evidence="1">Membrane</location>
        <topology evidence="1">Multi-pass membrane protein</topology>
    </subcellularLocation>
</comment>
<comment type="caution">
    <text evidence="7">The sequence shown here is derived from an EMBL/GenBank/DDBJ whole genome shotgun (WGS) entry which is preliminary data.</text>
</comment>
<dbReference type="Pfam" id="PF00892">
    <property type="entry name" value="EamA"/>
    <property type="match status" value="2"/>
</dbReference>
<reference evidence="8" key="1">
    <citation type="journal article" date="2019" name="Int. J. Syst. Evol. Microbiol.">
        <title>The Global Catalogue of Microorganisms (GCM) 10K type strain sequencing project: providing services to taxonomists for standard genome sequencing and annotation.</title>
        <authorList>
            <consortium name="The Broad Institute Genomics Platform"/>
            <consortium name="The Broad Institute Genome Sequencing Center for Infectious Disease"/>
            <person name="Wu L."/>
            <person name="Ma J."/>
        </authorList>
    </citation>
    <scope>NUCLEOTIDE SEQUENCE [LARGE SCALE GENOMIC DNA]</scope>
    <source>
        <strain evidence="8">CGMCC 1.8860</strain>
    </source>
</reference>
<protein>
    <recommendedName>
        <fullName evidence="6">EamA domain-containing protein</fullName>
    </recommendedName>
</protein>
<feature type="domain" description="EamA" evidence="6">
    <location>
        <begin position="7"/>
        <end position="133"/>
    </location>
</feature>
<name>A0ABQ2PGZ8_9NEIS</name>
<keyword evidence="4 5" id="KW-0472">Membrane</keyword>
<keyword evidence="8" id="KW-1185">Reference proteome</keyword>
<feature type="transmembrane region" description="Helical" evidence="5">
    <location>
        <begin position="260"/>
        <end position="279"/>
    </location>
</feature>
<feature type="transmembrane region" description="Helical" evidence="5">
    <location>
        <begin position="206"/>
        <end position="226"/>
    </location>
</feature>
<dbReference type="RefSeq" id="WP_188688254.1">
    <property type="nucleotide sequence ID" value="NZ_BMLY01000001.1"/>
</dbReference>
<accession>A0ABQ2PGZ8</accession>
<evidence type="ECO:0000256" key="5">
    <source>
        <dbReference type="SAM" id="Phobius"/>
    </source>
</evidence>
<dbReference type="InterPro" id="IPR050638">
    <property type="entry name" value="AA-Vitamin_Transporters"/>
</dbReference>
<dbReference type="SUPFAM" id="SSF103481">
    <property type="entry name" value="Multidrug resistance efflux transporter EmrE"/>
    <property type="match status" value="2"/>
</dbReference>
<dbReference type="EMBL" id="BMLY01000001">
    <property type="protein sequence ID" value="GGP24623.1"/>
    <property type="molecule type" value="Genomic_DNA"/>
</dbReference>
<gene>
    <name evidence="7" type="ORF">GCM10010971_04420</name>
</gene>
<dbReference type="Proteomes" id="UP000621859">
    <property type="component" value="Unassembled WGS sequence"/>
</dbReference>
<dbReference type="PANTHER" id="PTHR32322">
    <property type="entry name" value="INNER MEMBRANE TRANSPORTER"/>
    <property type="match status" value="1"/>
</dbReference>
<evidence type="ECO:0000256" key="1">
    <source>
        <dbReference type="ARBA" id="ARBA00004141"/>
    </source>
</evidence>
<dbReference type="InterPro" id="IPR000620">
    <property type="entry name" value="EamA_dom"/>
</dbReference>
<evidence type="ECO:0000256" key="4">
    <source>
        <dbReference type="ARBA" id="ARBA00023136"/>
    </source>
</evidence>
<proteinExistence type="predicted"/>
<evidence type="ECO:0000256" key="2">
    <source>
        <dbReference type="ARBA" id="ARBA00022692"/>
    </source>
</evidence>
<keyword evidence="2 5" id="KW-0812">Transmembrane</keyword>
<sequence>MNAIELVVLAAIWGASFLFMRMGSAEFGPVPLIALRVGIAALVLLPVITAASSRQHLRSHWKPLLIVGLTNSALPFCLFAYSTLYVNAGLDSILNATTPLWGALVAFVWLKVSLTRDQVLGMVLGLAGVLILVWNQLGAGQGTQTLAVLAVLVATLSYGFAGHYSRRNLVGLAPPLTAWASQFFSALVLLPGALYWWPQHAVSTTAWWAVIALGVMCTGLAYVLYFRLIAHAGASYAMSVTFLIPVFGVAWGALFLHEAIGMQTVTGCLVILLGTALATGKLQLIQRLRAV</sequence>
<keyword evidence="3 5" id="KW-1133">Transmembrane helix</keyword>